<accession>A0A0F9B8R3</accession>
<comment type="caution">
    <text evidence="1">The sequence shown here is derived from an EMBL/GenBank/DDBJ whole genome shotgun (WGS) entry which is preliminary data.</text>
</comment>
<proteinExistence type="predicted"/>
<dbReference type="EMBL" id="LAZR01042163">
    <property type="protein sequence ID" value="KKL10187.1"/>
    <property type="molecule type" value="Genomic_DNA"/>
</dbReference>
<dbReference type="AlphaFoldDB" id="A0A0F9B8R3"/>
<name>A0A0F9B8R3_9ZZZZ</name>
<organism evidence="1">
    <name type="scientific">marine sediment metagenome</name>
    <dbReference type="NCBI Taxonomy" id="412755"/>
    <lineage>
        <taxon>unclassified sequences</taxon>
        <taxon>metagenomes</taxon>
        <taxon>ecological metagenomes</taxon>
    </lineage>
</organism>
<gene>
    <name evidence="1" type="ORF">LCGC14_2558340</name>
</gene>
<reference evidence="1" key="1">
    <citation type="journal article" date="2015" name="Nature">
        <title>Complex archaea that bridge the gap between prokaryotes and eukaryotes.</title>
        <authorList>
            <person name="Spang A."/>
            <person name="Saw J.H."/>
            <person name="Jorgensen S.L."/>
            <person name="Zaremba-Niedzwiedzka K."/>
            <person name="Martijn J."/>
            <person name="Lind A.E."/>
            <person name="van Eijk R."/>
            <person name="Schleper C."/>
            <person name="Guy L."/>
            <person name="Ettema T.J."/>
        </authorList>
    </citation>
    <scope>NUCLEOTIDE SEQUENCE</scope>
</reference>
<protein>
    <submittedName>
        <fullName evidence="1">Uncharacterized protein</fullName>
    </submittedName>
</protein>
<evidence type="ECO:0000313" key="1">
    <source>
        <dbReference type="EMBL" id="KKL10187.1"/>
    </source>
</evidence>
<sequence length="150" mass="17121">MYYGKSYERYRKDVQASHPRAYTMWTVPDEEKLHFMVSTGCYSVEMIGRVLQRQDSAIVCRLEKLGLPVPGQEKTTPKKLEKKFMVVGVDLGSGDILPISYSNNRDAAIKLALREDLDIDKLYLIESNAGIFDNDINVSEINSWSLKRVV</sequence>